<sequence length="532" mass="59348">MTLKRDPQSVQAWLIGSGIASLAAAVHLIKQAKVPANQVHILDAHHASGGAMETSGNAEDGYILHTGALPYFYEQCVKDLLAMVPSRESPDKSLWEAIREQENSNRPLNRASTRAVSQTEDGTRRVDTHRLPIGAKFRMDLIKFILESERAMESKKISDVFDANFFESEFWKLWSTTFLLQEWHSAAEFHRLLSKWLPELHTHNDVRDMERTPFTLFESLITPITTYLKEQGVDFRFNVMVTDLKSYPSSDPTTISELVLQENGHEYLITIDPVDIVIVTLGSVATGTQTGSNTAPPPPLSSPSETILKSGEWSLWQKLEHESTKFGNPANFSNRPSESQIETFTVTLHTTDFMHHYAHLTRDKPGTGALLTITECPWDLTISFPHQPVFATQPNHVHVVWGYALRPERVGKYVKKPMLQCSGQDILRELLSHLGFACDSLISSSITIPCLMPLGTSMLLSRAHHDRPDVIPHGTTNLGLIGQYVEVPGDAACSLEYSVRGAQIAVASLMELPDRPPKVGKNKFLEVLGLLL</sequence>
<dbReference type="GeneID" id="81627946"/>
<evidence type="ECO:0000313" key="3">
    <source>
        <dbReference type="Proteomes" id="UP001148312"/>
    </source>
</evidence>
<dbReference type="AlphaFoldDB" id="A0A9X0BMV9"/>
<reference evidence="2" key="2">
    <citation type="journal article" date="2023" name="IMA Fungus">
        <title>Comparative genomic study of the Penicillium genus elucidates a diverse pangenome and 15 lateral gene transfer events.</title>
        <authorList>
            <person name="Petersen C."/>
            <person name="Sorensen T."/>
            <person name="Nielsen M.R."/>
            <person name="Sondergaard T.E."/>
            <person name="Sorensen J.L."/>
            <person name="Fitzpatrick D.A."/>
            <person name="Frisvad J.C."/>
            <person name="Nielsen K.L."/>
        </authorList>
    </citation>
    <scope>NUCLEOTIDE SEQUENCE</scope>
    <source>
        <strain evidence="2">IBT 30728</strain>
    </source>
</reference>
<dbReference type="SUPFAM" id="SSF51905">
    <property type="entry name" value="FAD/NAD(P)-binding domain"/>
    <property type="match status" value="1"/>
</dbReference>
<name>A0A9X0BMV9_9EURO</name>
<proteinExistence type="predicted"/>
<organism evidence="2 3">
    <name type="scientific">Penicillium diatomitis</name>
    <dbReference type="NCBI Taxonomy" id="2819901"/>
    <lineage>
        <taxon>Eukaryota</taxon>
        <taxon>Fungi</taxon>
        <taxon>Dikarya</taxon>
        <taxon>Ascomycota</taxon>
        <taxon>Pezizomycotina</taxon>
        <taxon>Eurotiomycetes</taxon>
        <taxon>Eurotiomycetidae</taxon>
        <taxon>Eurotiales</taxon>
        <taxon>Aspergillaceae</taxon>
        <taxon>Penicillium</taxon>
    </lineage>
</organism>
<keyword evidence="3" id="KW-1185">Reference proteome</keyword>
<evidence type="ECO:0008006" key="4">
    <source>
        <dbReference type="Google" id="ProtNLM"/>
    </source>
</evidence>
<gene>
    <name evidence="2" type="ORF">N7539_008096</name>
</gene>
<dbReference type="GO" id="GO:0006631">
    <property type="term" value="P:fatty acid metabolic process"/>
    <property type="evidence" value="ECO:0007669"/>
    <property type="project" value="InterPro"/>
</dbReference>
<dbReference type="RefSeq" id="XP_056786788.1">
    <property type="nucleotide sequence ID" value="XM_056937696.1"/>
</dbReference>
<reference evidence="2" key="1">
    <citation type="submission" date="2022-12" db="EMBL/GenBank/DDBJ databases">
        <authorList>
            <person name="Petersen C."/>
        </authorList>
    </citation>
    <scope>NUCLEOTIDE SEQUENCE</scope>
    <source>
        <strain evidence="2">IBT 30728</strain>
    </source>
</reference>
<dbReference type="PANTHER" id="PTHR37417">
    <property type="entry name" value="67 KDA MYOSIN-CROSS-REACTIVE ANTIGEN FAMILY PROTEIN (AFU_ORTHOLOGUE AFUA_5G09970)"/>
    <property type="match status" value="1"/>
</dbReference>
<feature type="compositionally biased region" description="Polar residues" evidence="1">
    <location>
        <begin position="104"/>
        <end position="120"/>
    </location>
</feature>
<dbReference type="InterPro" id="IPR010354">
    <property type="entry name" value="Oleate_hydratase"/>
</dbReference>
<dbReference type="InterPro" id="IPR036188">
    <property type="entry name" value="FAD/NAD-bd_sf"/>
</dbReference>
<feature type="region of interest" description="Disordered" evidence="1">
    <location>
        <begin position="100"/>
        <end position="125"/>
    </location>
</feature>
<protein>
    <recommendedName>
        <fullName evidence="4">Oleate hydratase</fullName>
    </recommendedName>
</protein>
<dbReference type="GO" id="GO:0050151">
    <property type="term" value="F:oleate hydratase activity"/>
    <property type="evidence" value="ECO:0007669"/>
    <property type="project" value="InterPro"/>
</dbReference>
<dbReference type="Proteomes" id="UP001148312">
    <property type="component" value="Unassembled WGS sequence"/>
</dbReference>
<comment type="caution">
    <text evidence="2">The sequence shown here is derived from an EMBL/GenBank/DDBJ whole genome shotgun (WGS) entry which is preliminary data.</text>
</comment>
<dbReference type="PANTHER" id="PTHR37417:SF4">
    <property type="entry name" value="67 KDA MYOSIN-CROSS-REACTIVE ANTIGEN FAMILY PROTEIN (AFU_ORTHOLOGUE AFUA_3G03570)"/>
    <property type="match status" value="1"/>
</dbReference>
<dbReference type="GO" id="GO:0071949">
    <property type="term" value="F:FAD binding"/>
    <property type="evidence" value="ECO:0007669"/>
    <property type="project" value="InterPro"/>
</dbReference>
<evidence type="ECO:0000256" key="1">
    <source>
        <dbReference type="SAM" id="MobiDB-lite"/>
    </source>
</evidence>
<dbReference type="Pfam" id="PF06100">
    <property type="entry name" value="MCRA"/>
    <property type="match status" value="1"/>
</dbReference>
<dbReference type="EMBL" id="JAPWDQ010000012">
    <property type="protein sequence ID" value="KAJ5475030.1"/>
    <property type="molecule type" value="Genomic_DNA"/>
</dbReference>
<evidence type="ECO:0000313" key="2">
    <source>
        <dbReference type="EMBL" id="KAJ5475030.1"/>
    </source>
</evidence>
<dbReference type="Gene3D" id="3.50.50.60">
    <property type="entry name" value="FAD/NAD(P)-binding domain"/>
    <property type="match status" value="3"/>
</dbReference>
<accession>A0A9X0BMV9</accession>